<keyword evidence="2" id="KW-1185">Reference proteome</keyword>
<accession>A0ACC0UCX3</accession>
<name>A0ACC0UCX3_9AGAM</name>
<dbReference type="Proteomes" id="UP001207468">
    <property type="component" value="Unassembled WGS sequence"/>
</dbReference>
<protein>
    <submittedName>
        <fullName evidence="1">AB-hydrolase YheT</fullName>
    </submittedName>
</protein>
<organism evidence="1 2">
    <name type="scientific">Russula earlei</name>
    <dbReference type="NCBI Taxonomy" id="71964"/>
    <lineage>
        <taxon>Eukaryota</taxon>
        <taxon>Fungi</taxon>
        <taxon>Dikarya</taxon>
        <taxon>Basidiomycota</taxon>
        <taxon>Agaricomycotina</taxon>
        <taxon>Agaricomycetes</taxon>
        <taxon>Russulales</taxon>
        <taxon>Russulaceae</taxon>
        <taxon>Russula</taxon>
    </lineage>
</organism>
<evidence type="ECO:0000313" key="2">
    <source>
        <dbReference type="Proteomes" id="UP001207468"/>
    </source>
</evidence>
<evidence type="ECO:0000313" key="1">
    <source>
        <dbReference type="EMBL" id="KAI9509362.1"/>
    </source>
</evidence>
<comment type="caution">
    <text evidence="1">The sequence shown here is derived from an EMBL/GenBank/DDBJ whole genome shotgun (WGS) entry which is preliminary data.</text>
</comment>
<sequence length="442" mass="48619">MGSALSVLGYQANPKTFFSSRPLNLRLLQPDTSETTSLRSLLELHCPSLSSDFRPAWCGHLQTLYAVVGDFSAVDPVVYDRRLLRIKDGGTLGLDFTPSASDRVLPDETPIVVVLHGLTGGSYESYVRAIIGPATKPIDQGGLGYRAVVVNFRGCAGVPLTTPQLYSSCHTDDLRQALLYISHRYPTAPLLGLGFSLGANILTRYVAEEGEDCRFISACALACPWDLTSNGEALHGNWFTRNVYAKGMGSNLKQHLSRHADTIMKYPDSRLAQCLPELLSRKSITLVQFDDLITVHAGGTSPPFPFKNAREYYTYAASHQVLGDVRIPFLAVNSDDDPVVKHIPIYETDNEWVTLVVTRGGGHMGWFESKGKEIRRWIRRPVLEWLRATAEKIDVPRRVARSIEVVDGWLVESGREHLGCKDHGEGGRIVGGMSMGGVLPGL</sequence>
<proteinExistence type="predicted"/>
<dbReference type="EMBL" id="JAGFNK010000066">
    <property type="protein sequence ID" value="KAI9509362.1"/>
    <property type="molecule type" value="Genomic_DNA"/>
</dbReference>
<reference evidence="1" key="1">
    <citation type="submission" date="2021-03" db="EMBL/GenBank/DDBJ databases">
        <title>Evolutionary priming and transition to the ectomycorrhizal habit in an iconic lineage of mushroom-forming fungi: is preadaptation a requirement?</title>
        <authorList>
            <consortium name="DOE Joint Genome Institute"/>
            <person name="Looney B.P."/>
            <person name="Miyauchi S."/>
            <person name="Morin E."/>
            <person name="Drula E."/>
            <person name="Courty P.E."/>
            <person name="Chicoki N."/>
            <person name="Fauchery L."/>
            <person name="Kohler A."/>
            <person name="Kuo A."/>
            <person name="LaButti K."/>
            <person name="Pangilinan J."/>
            <person name="Lipzen A."/>
            <person name="Riley R."/>
            <person name="Andreopoulos W."/>
            <person name="He G."/>
            <person name="Johnson J."/>
            <person name="Barry K.W."/>
            <person name="Grigoriev I.V."/>
            <person name="Nagy L."/>
            <person name="Hibbett D."/>
            <person name="Henrissat B."/>
            <person name="Matheny P.B."/>
            <person name="Labbe J."/>
            <person name="Martin A.F."/>
        </authorList>
    </citation>
    <scope>NUCLEOTIDE SEQUENCE</scope>
    <source>
        <strain evidence="1">BPL698</strain>
    </source>
</reference>
<gene>
    <name evidence="1" type="ORF">F5148DRAFT_978428</name>
</gene>